<keyword evidence="2" id="KW-0328">Glycosyltransferase</keyword>
<dbReference type="InterPro" id="IPR001173">
    <property type="entry name" value="Glyco_trans_2-like"/>
</dbReference>
<dbReference type="SUPFAM" id="SSF53448">
    <property type="entry name" value="Nucleotide-diphospho-sugar transferases"/>
    <property type="match status" value="1"/>
</dbReference>
<protein>
    <submittedName>
        <fullName evidence="2">Glycosyltransferase family 2 protein</fullName>
        <ecNumber evidence="2">2.4.-.-</ecNumber>
    </submittedName>
</protein>
<dbReference type="RefSeq" id="WP_323261055.1">
    <property type="nucleotide sequence ID" value="NZ_JAYGIM010000014.1"/>
</dbReference>
<dbReference type="PANTHER" id="PTHR43685">
    <property type="entry name" value="GLYCOSYLTRANSFERASE"/>
    <property type="match status" value="1"/>
</dbReference>
<dbReference type="Gene3D" id="3.90.550.10">
    <property type="entry name" value="Spore Coat Polysaccharide Biosynthesis Protein SpsA, Chain A"/>
    <property type="match status" value="1"/>
</dbReference>
<reference evidence="2 3" key="1">
    <citation type="submission" date="2023-12" db="EMBL/GenBank/DDBJ databases">
        <title>Novel species of the genus Arcicella isolated from rivers.</title>
        <authorList>
            <person name="Lu H."/>
        </authorList>
    </citation>
    <scope>NUCLEOTIDE SEQUENCE [LARGE SCALE GENOMIC DNA]</scope>
    <source>
        <strain evidence="2 3">DC25W</strain>
    </source>
</reference>
<organism evidence="2 3">
    <name type="scientific">Arcicella lustrica</name>
    <dbReference type="NCBI Taxonomy" id="2984196"/>
    <lineage>
        <taxon>Bacteria</taxon>
        <taxon>Pseudomonadati</taxon>
        <taxon>Bacteroidota</taxon>
        <taxon>Cytophagia</taxon>
        <taxon>Cytophagales</taxon>
        <taxon>Flectobacillaceae</taxon>
        <taxon>Arcicella</taxon>
    </lineage>
</organism>
<evidence type="ECO:0000259" key="1">
    <source>
        <dbReference type="Pfam" id="PF00535"/>
    </source>
</evidence>
<evidence type="ECO:0000313" key="2">
    <source>
        <dbReference type="EMBL" id="MEA5428585.1"/>
    </source>
</evidence>
<dbReference type="GO" id="GO:0016757">
    <property type="term" value="F:glycosyltransferase activity"/>
    <property type="evidence" value="ECO:0007669"/>
    <property type="project" value="UniProtKB-KW"/>
</dbReference>
<dbReference type="PANTHER" id="PTHR43685:SF11">
    <property type="entry name" value="GLYCOSYLTRANSFERASE TAGX-RELATED"/>
    <property type="match status" value="1"/>
</dbReference>
<accession>A0ABU5SMP4</accession>
<evidence type="ECO:0000313" key="3">
    <source>
        <dbReference type="Proteomes" id="UP001302222"/>
    </source>
</evidence>
<name>A0ABU5SMP4_9BACT</name>
<dbReference type="CDD" id="cd06433">
    <property type="entry name" value="GT_2_WfgS_like"/>
    <property type="match status" value="1"/>
</dbReference>
<dbReference type="Proteomes" id="UP001302222">
    <property type="component" value="Unassembled WGS sequence"/>
</dbReference>
<proteinExistence type="predicted"/>
<comment type="caution">
    <text evidence="2">The sequence shown here is derived from an EMBL/GenBank/DDBJ whole genome shotgun (WGS) entry which is preliminary data.</text>
</comment>
<keyword evidence="2" id="KW-0808">Transferase</keyword>
<keyword evidence="3" id="KW-1185">Reference proteome</keyword>
<dbReference type="Pfam" id="PF00535">
    <property type="entry name" value="Glycos_transf_2"/>
    <property type="match status" value="1"/>
</dbReference>
<dbReference type="InterPro" id="IPR029044">
    <property type="entry name" value="Nucleotide-diphossugar_trans"/>
</dbReference>
<sequence>MNVDTTTFPKISVVVPCYNMENYIISTMESIINQRYPNLQIIFVDGGSTDGTIEKLSEYRKYIDTFISEKDNGQYDAINKGFRFANGDIFCWLNADDVYHTWTFKMIAEVFRKNNTIDWICGIPSFLTEDGFLKKNYNHASAKYKYGISNGWYKEGGFGFLQQESMFWRRGLWEKVGGLSLDYKLAADYELWIKFSKYAELWTINLPLSSFRLRESSRSIVLKERYIKEVDEICSNLEKLPILYRLFGKFTELNFLLRLLTWKKTFMIFQRFNSNEWVYTSKFRSVSGLTISELFLEK</sequence>
<dbReference type="InterPro" id="IPR050834">
    <property type="entry name" value="Glycosyltransf_2"/>
</dbReference>
<feature type="domain" description="Glycosyltransferase 2-like" evidence="1">
    <location>
        <begin position="12"/>
        <end position="167"/>
    </location>
</feature>
<gene>
    <name evidence="2" type="ORF">VB798_18485</name>
</gene>
<dbReference type="EC" id="2.4.-.-" evidence="2"/>
<dbReference type="EMBL" id="JAYGIM010000014">
    <property type="protein sequence ID" value="MEA5428585.1"/>
    <property type="molecule type" value="Genomic_DNA"/>
</dbReference>